<dbReference type="AlphaFoldDB" id="A0AAD6SDE3"/>
<comment type="caution">
    <text evidence="2">The sequence shown here is derived from an EMBL/GenBank/DDBJ whole genome shotgun (WGS) entry which is preliminary data.</text>
</comment>
<keyword evidence="3" id="KW-1185">Reference proteome</keyword>
<protein>
    <submittedName>
        <fullName evidence="2">Uncharacterized protein</fullName>
    </submittedName>
</protein>
<dbReference type="Proteomes" id="UP001218188">
    <property type="component" value="Unassembled WGS sequence"/>
</dbReference>
<sequence length="73" mass="7992">MAGRSPVTKTGDEPAQRVDIDSPFRGGNMDAYRMGLNLRQAAYAVREYSSHRRIPVNAMTNVNIIARGDVGKA</sequence>
<evidence type="ECO:0000256" key="1">
    <source>
        <dbReference type="SAM" id="MobiDB-lite"/>
    </source>
</evidence>
<reference evidence="2" key="1">
    <citation type="submission" date="2023-03" db="EMBL/GenBank/DDBJ databases">
        <title>Massive genome expansion in bonnet fungi (Mycena s.s.) driven by repeated elements and novel gene families across ecological guilds.</title>
        <authorList>
            <consortium name="Lawrence Berkeley National Laboratory"/>
            <person name="Harder C.B."/>
            <person name="Miyauchi S."/>
            <person name="Viragh M."/>
            <person name="Kuo A."/>
            <person name="Thoen E."/>
            <person name="Andreopoulos B."/>
            <person name="Lu D."/>
            <person name="Skrede I."/>
            <person name="Drula E."/>
            <person name="Henrissat B."/>
            <person name="Morin E."/>
            <person name="Kohler A."/>
            <person name="Barry K."/>
            <person name="LaButti K."/>
            <person name="Morin E."/>
            <person name="Salamov A."/>
            <person name="Lipzen A."/>
            <person name="Mereny Z."/>
            <person name="Hegedus B."/>
            <person name="Baldrian P."/>
            <person name="Stursova M."/>
            <person name="Weitz H."/>
            <person name="Taylor A."/>
            <person name="Grigoriev I.V."/>
            <person name="Nagy L.G."/>
            <person name="Martin F."/>
            <person name="Kauserud H."/>
        </authorList>
    </citation>
    <scope>NUCLEOTIDE SEQUENCE</scope>
    <source>
        <strain evidence="2">CBHHK200</strain>
    </source>
</reference>
<name>A0AAD6SDE3_9AGAR</name>
<feature type="region of interest" description="Disordered" evidence="1">
    <location>
        <begin position="1"/>
        <end position="24"/>
    </location>
</feature>
<evidence type="ECO:0000313" key="2">
    <source>
        <dbReference type="EMBL" id="KAJ7024085.1"/>
    </source>
</evidence>
<organism evidence="2 3">
    <name type="scientific">Mycena alexandri</name>
    <dbReference type="NCBI Taxonomy" id="1745969"/>
    <lineage>
        <taxon>Eukaryota</taxon>
        <taxon>Fungi</taxon>
        <taxon>Dikarya</taxon>
        <taxon>Basidiomycota</taxon>
        <taxon>Agaricomycotina</taxon>
        <taxon>Agaricomycetes</taxon>
        <taxon>Agaricomycetidae</taxon>
        <taxon>Agaricales</taxon>
        <taxon>Marasmiineae</taxon>
        <taxon>Mycenaceae</taxon>
        <taxon>Mycena</taxon>
    </lineage>
</organism>
<proteinExistence type="predicted"/>
<dbReference type="EMBL" id="JARJCM010000175">
    <property type="protein sequence ID" value="KAJ7024085.1"/>
    <property type="molecule type" value="Genomic_DNA"/>
</dbReference>
<accession>A0AAD6SDE3</accession>
<feature type="compositionally biased region" description="Basic and acidic residues" evidence="1">
    <location>
        <begin position="10"/>
        <end position="22"/>
    </location>
</feature>
<evidence type="ECO:0000313" key="3">
    <source>
        <dbReference type="Proteomes" id="UP001218188"/>
    </source>
</evidence>
<gene>
    <name evidence="2" type="ORF">C8F04DRAFT_1270639</name>
</gene>